<reference evidence="2" key="1">
    <citation type="submission" date="2022-10" db="EMBL/GenBank/DDBJ databases">
        <title>Genome assembly of Pristionchus species.</title>
        <authorList>
            <person name="Yoshida K."/>
            <person name="Sommer R.J."/>
        </authorList>
    </citation>
    <scope>NUCLEOTIDE SEQUENCE [LARGE SCALE GENOMIC DNA]</scope>
    <source>
        <strain evidence="2">RS5460</strain>
    </source>
</reference>
<dbReference type="EMBL" id="BTRK01000001">
    <property type="protein sequence ID" value="GMR31118.1"/>
    <property type="molecule type" value="Genomic_DNA"/>
</dbReference>
<proteinExistence type="predicted"/>
<keyword evidence="2" id="KW-1185">Reference proteome</keyword>
<gene>
    <name evidence="1" type="ORF">PMAYCL1PPCAC_01313</name>
</gene>
<feature type="non-terminal residue" evidence="1">
    <location>
        <position position="277"/>
    </location>
</feature>
<name>A0AAN4YZ77_9BILA</name>
<evidence type="ECO:0000313" key="2">
    <source>
        <dbReference type="Proteomes" id="UP001328107"/>
    </source>
</evidence>
<organism evidence="1 2">
    <name type="scientific">Pristionchus mayeri</name>
    <dbReference type="NCBI Taxonomy" id="1317129"/>
    <lineage>
        <taxon>Eukaryota</taxon>
        <taxon>Metazoa</taxon>
        <taxon>Ecdysozoa</taxon>
        <taxon>Nematoda</taxon>
        <taxon>Chromadorea</taxon>
        <taxon>Rhabditida</taxon>
        <taxon>Rhabditina</taxon>
        <taxon>Diplogasteromorpha</taxon>
        <taxon>Diplogasteroidea</taxon>
        <taxon>Neodiplogasteridae</taxon>
        <taxon>Pristionchus</taxon>
    </lineage>
</organism>
<sequence length="277" mass="30609">MRLGVERELRLDEVTDALQLVVVGGLDALQQQLRDLGLLVELSLRHAHLRLRLLDSIGLLGLPQTTLARVEVEPLRVQHLALFLDRLHVSVEESLDRQQRLLRGLTHEFPLVLAQLLLRGGHLQQSAALGSGSSELLARLAHRRRQRLEVVHSTACNAQLELLVEDILHANSGIRLEVTLDARQQTTSVVLSLVGTLNESLEVRVELRLLALEERLLGVLFGSVEEAGGIAGELLEVEIHDGGQEKEDCLQSTSGRALFHHYTSKSLANTTDEAGLR</sequence>
<evidence type="ECO:0000313" key="1">
    <source>
        <dbReference type="EMBL" id="GMR31118.1"/>
    </source>
</evidence>
<dbReference type="Proteomes" id="UP001328107">
    <property type="component" value="Unassembled WGS sequence"/>
</dbReference>
<protein>
    <submittedName>
        <fullName evidence="1">Uncharacterized protein</fullName>
    </submittedName>
</protein>
<dbReference type="AlphaFoldDB" id="A0AAN4YZ77"/>
<accession>A0AAN4YZ77</accession>
<comment type="caution">
    <text evidence="1">The sequence shown here is derived from an EMBL/GenBank/DDBJ whole genome shotgun (WGS) entry which is preliminary data.</text>
</comment>